<reference evidence="2" key="3">
    <citation type="journal article" date="2017" name="Nature">
        <title>Genome sequence of the progenitor of the wheat D genome Aegilops tauschii.</title>
        <authorList>
            <person name="Luo M.C."/>
            <person name="Gu Y.Q."/>
            <person name="Puiu D."/>
            <person name="Wang H."/>
            <person name="Twardziok S.O."/>
            <person name="Deal K.R."/>
            <person name="Huo N."/>
            <person name="Zhu T."/>
            <person name="Wang L."/>
            <person name="Wang Y."/>
            <person name="McGuire P.E."/>
            <person name="Liu S."/>
            <person name="Long H."/>
            <person name="Ramasamy R.K."/>
            <person name="Rodriguez J.C."/>
            <person name="Van S.L."/>
            <person name="Yuan L."/>
            <person name="Wang Z."/>
            <person name="Xia Z."/>
            <person name="Xiao L."/>
            <person name="Anderson O.D."/>
            <person name="Ouyang S."/>
            <person name="Liang Y."/>
            <person name="Zimin A.V."/>
            <person name="Pertea G."/>
            <person name="Qi P."/>
            <person name="Bennetzen J.L."/>
            <person name="Dai X."/>
            <person name="Dawson M.W."/>
            <person name="Muller H.G."/>
            <person name="Kugler K."/>
            <person name="Rivarola-Duarte L."/>
            <person name="Spannagl M."/>
            <person name="Mayer K.F.X."/>
            <person name="Lu F.H."/>
            <person name="Bevan M.W."/>
            <person name="Leroy P."/>
            <person name="Li P."/>
            <person name="You F.M."/>
            <person name="Sun Q."/>
            <person name="Liu Z."/>
            <person name="Lyons E."/>
            <person name="Wicker T."/>
            <person name="Salzberg S.L."/>
            <person name="Devos K.M."/>
            <person name="Dvorak J."/>
        </authorList>
    </citation>
    <scope>NUCLEOTIDE SEQUENCE [LARGE SCALE GENOMIC DNA]</scope>
    <source>
        <strain evidence="2">cv. AL8/78</strain>
    </source>
</reference>
<proteinExistence type="predicted"/>
<sequence>MERLKGKGQAPVTKIPSKSPCHRNVGHRLSTSPSKTKGTTSSAAVPKDPTKTGKGAFAGDFVDPPCSITLLLFPLLHITHLM</sequence>
<reference evidence="2" key="5">
    <citation type="journal article" date="2021" name="G3 (Bethesda)">
        <title>Aegilops tauschii genome assembly Aet v5.0 features greater sequence contiguity and improved annotation.</title>
        <authorList>
            <person name="Wang L."/>
            <person name="Zhu T."/>
            <person name="Rodriguez J.C."/>
            <person name="Deal K.R."/>
            <person name="Dubcovsky J."/>
            <person name="McGuire P.E."/>
            <person name="Lux T."/>
            <person name="Spannagl M."/>
            <person name="Mayer K.F.X."/>
            <person name="Baldrich P."/>
            <person name="Meyers B.C."/>
            <person name="Huo N."/>
            <person name="Gu Y.Q."/>
            <person name="Zhou H."/>
            <person name="Devos K.M."/>
            <person name="Bennetzen J.L."/>
            <person name="Unver T."/>
            <person name="Budak H."/>
            <person name="Gulick P.J."/>
            <person name="Galiba G."/>
            <person name="Kalapos B."/>
            <person name="Nelson D.R."/>
            <person name="Li P."/>
            <person name="You F.M."/>
            <person name="Luo M.C."/>
            <person name="Dvorak J."/>
        </authorList>
    </citation>
    <scope>NUCLEOTIDE SEQUENCE [LARGE SCALE GENOMIC DNA]</scope>
    <source>
        <strain evidence="2">cv. AL8/78</strain>
    </source>
</reference>
<organism evidence="2 3">
    <name type="scientific">Aegilops tauschii subsp. strangulata</name>
    <name type="common">Goatgrass</name>
    <dbReference type="NCBI Taxonomy" id="200361"/>
    <lineage>
        <taxon>Eukaryota</taxon>
        <taxon>Viridiplantae</taxon>
        <taxon>Streptophyta</taxon>
        <taxon>Embryophyta</taxon>
        <taxon>Tracheophyta</taxon>
        <taxon>Spermatophyta</taxon>
        <taxon>Magnoliopsida</taxon>
        <taxon>Liliopsida</taxon>
        <taxon>Poales</taxon>
        <taxon>Poaceae</taxon>
        <taxon>BOP clade</taxon>
        <taxon>Pooideae</taxon>
        <taxon>Triticodae</taxon>
        <taxon>Triticeae</taxon>
        <taxon>Triticinae</taxon>
        <taxon>Aegilops</taxon>
    </lineage>
</organism>
<feature type="region of interest" description="Disordered" evidence="1">
    <location>
        <begin position="1"/>
        <end position="56"/>
    </location>
</feature>
<evidence type="ECO:0000313" key="2">
    <source>
        <dbReference type="EnsemblPlants" id="AET1Gv20964400.1"/>
    </source>
</evidence>
<name>A0A452ZXR9_AEGTS</name>
<reference evidence="2" key="4">
    <citation type="submission" date="2019-03" db="UniProtKB">
        <authorList>
            <consortium name="EnsemblPlants"/>
        </authorList>
    </citation>
    <scope>IDENTIFICATION</scope>
</reference>
<accession>A0A452ZXR9</accession>
<reference evidence="3" key="2">
    <citation type="journal article" date="2017" name="Nat. Plants">
        <title>The Aegilops tauschii genome reveals multiple impacts of transposons.</title>
        <authorList>
            <person name="Zhao G."/>
            <person name="Zou C."/>
            <person name="Li K."/>
            <person name="Wang K."/>
            <person name="Li T."/>
            <person name="Gao L."/>
            <person name="Zhang X."/>
            <person name="Wang H."/>
            <person name="Yang Z."/>
            <person name="Liu X."/>
            <person name="Jiang W."/>
            <person name="Mao L."/>
            <person name="Kong X."/>
            <person name="Jiao Y."/>
            <person name="Jia J."/>
        </authorList>
    </citation>
    <scope>NUCLEOTIDE SEQUENCE [LARGE SCALE GENOMIC DNA]</scope>
    <source>
        <strain evidence="3">cv. AL8/78</strain>
    </source>
</reference>
<dbReference type="AlphaFoldDB" id="A0A452ZXR9"/>
<evidence type="ECO:0000256" key="1">
    <source>
        <dbReference type="SAM" id="MobiDB-lite"/>
    </source>
</evidence>
<protein>
    <submittedName>
        <fullName evidence="2">Uncharacterized protein</fullName>
    </submittedName>
</protein>
<dbReference type="Gramene" id="AET1Gv20964400.1">
    <property type="protein sequence ID" value="AET1Gv20964400.1"/>
    <property type="gene ID" value="AET1Gv20964400"/>
</dbReference>
<feature type="compositionally biased region" description="Low complexity" evidence="1">
    <location>
        <begin position="30"/>
        <end position="42"/>
    </location>
</feature>
<dbReference type="EnsemblPlants" id="AET1Gv20964400.1">
    <property type="protein sequence ID" value="AET1Gv20964400.1"/>
    <property type="gene ID" value="AET1Gv20964400"/>
</dbReference>
<evidence type="ECO:0000313" key="3">
    <source>
        <dbReference type="Proteomes" id="UP000015105"/>
    </source>
</evidence>
<reference evidence="3" key="1">
    <citation type="journal article" date="2014" name="Science">
        <title>Ancient hybridizations among the ancestral genomes of bread wheat.</title>
        <authorList>
            <consortium name="International Wheat Genome Sequencing Consortium,"/>
            <person name="Marcussen T."/>
            <person name="Sandve S.R."/>
            <person name="Heier L."/>
            <person name="Spannagl M."/>
            <person name="Pfeifer M."/>
            <person name="Jakobsen K.S."/>
            <person name="Wulff B.B."/>
            <person name="Steuernagel B."/>
            <person name="Mayer K.F."/>
            <person name="Olsen O.A."/>
        </authorList>
    </citation>
    <scope>NUCLEOTIDE SEQUENCE [LARGE SCALE GENOMIC DNA]</scope>
    <source>
        <strain evidence="3">cv. AL8/78</strain>
    </source>
</reference>
<dbReference type="Proteomes" id="UP000015105">
    <property type="component" value="Chromosome 1D"/>
</dbReference>
<keyword evidence="3" id="KW-1185">Reference proteome</keyword>